<sequence>MNHKINNIFIYSNGTCSMKHRACNAV</sequence>
<evidence type="ECO:0000313" key="1">
    <source>
        <dbReference type="EMBL" id="JAD28424.1"/>
    </source>
</evidence>
<dbReference type="AlphaFoldDB" id="A0A0A8YNR4"/>
<accession>A0A0A8YNR4</accession>
<protein>
    <submittedName>
        <fullName evidence="1">Uncharacterized protein</fullName>
    </submittedName>
</protein>
<reference evidence="1" key="1">
    <citation type="submission" date="2014-09" db="EMBL/GenBank/DDBJ databases">
        <authorList>
            <person name="Magalhaes I.L.F."/>
            <person name="Oliveira U."/>
            <person name="Santos F.R."/>
            <person name="Vidigal T.H.D.A."/>
            <person name="Brescovit A.D."/>
            <person name="Santos A.J."/>
        </authorList>
    </citation>
    <scope>NUCLEOTIDE SEQUENCE</scope>
    <source>
        <tissue evidence="1">Shoot tissue taken approximately 20 cm above the soil surface</tissue>
    </source>
</reference>
<reference evidence="1" key="2">
    <citation type="journal article" date="2015" name="Data Brief">
        <title>Shoot transcriptome of the giant reed, Arundo donax.</title>
        <authorList>
            <person name="Barrero R.A."/>
            <person name="Guerrero F.D."/>
            <person name="Moolhuijzen P."/>
            <person name="Goolsby J.A."/>
            <person name="Tidwell J."/>
            <person name="Bellgard S.E."/>
            <person name="Bellgard M.I."/>
        </authorList>
    </citation>
    <scope>NUCLEOTIDE SEQUENCE</scope>
    <source>
        <tissue evidence="1">Shoot tissue taken approximately 20 cm above the soil surface</tissue>
    </source>
</reference>
<dbReference type="EMBL" id="GBRH01269471">
    <property type="protein sequence ID" value="JAD28424.1"/>
    <property type="molecule type" value="Transcribed_RNA"/>
</dbReference>
<organism evidence="1">
    <name type="scientific">Arundo donax</name>
    <name type="common">Giant reed</name>
    <name type="synonym">Donax arundinaceus</name>
    <dbReference type="NCBI Taxonomy" id="35708"/>
    <lineage>
        <taxon>Eukaryota</taxon>
        <taxon>Viridiplantae</taxon>
        <taxon>Streptophyta</taxon>
        <taxon>Embryophyta</taxon>
        <taxon>Tracheophyta</taxon>
        <taxon>Spermatophyta</taxon>
        <taxon>Magnoliopsida</taxon>
        <taxon>Liliopsida</taxon>
        <taxon>Poales</taxon>
        <taxon>Poaceae</taxon>
        <taxon>PACMAD clade</taxon>
        <taxon>Arundinoideae</taxon>
        <taxon>Arundineae</taxon>
        <taxon>Arundo</taxon>
    </lineage>
</organism>
<name>A0A0A8YNR4_ARUDO</name>
<proteinExistence type="predicted"/>